<dbReference type="EMBL" id="CP017708">
    <property type="protein sequence ID" value="AOY81212.1"/>
    <property type="molecule type" value="Genomic_DNA"/>
</dbReference>
<protein>
    <submittedName>
        <fullName evidence="1">Uncharacterized protein</fullName>
    </submittedName>
</protein>
<proteinExistence type="predicted"/>
<reference evidence="2" key="1">
    <citation type="submission" date="2016-10" db="EMBL/GenBank/DDBJ databases">
        <title>Comparative genomics uncovers the prolific and rare metabolic potential of the cyanobacterial genus Moorea.</title>
        <authorList>
            <person name="Leao T."/>
            <person name="Castelao G."/>
            <person name="Korobeynikov A."/>
            <person name="Monroe E.A."/>
            <person name="Podell S."/>
            <person name="Glukhov E."/>
            <person name="Allen E."/>
            <person name="Gerwick W.H."/>
            <person name="Gerwick L."/>
        </authorList>
    </citation>
    <scope>NUCLEOTIDE SEQUENCE [LARGE SCALE GENOMIC DNA]</scope>
    <source>
        <strain evidence="2">JHB</strain>
    </source>
</reference>
<dbReference type="AlphaFoldDB" id="A0A1D9G0R1"/>
<organism evidence="1 2">
    <name type="scientific">Moorena producens (strain JHB)</name>
    <dbReference type="NCBI Taxonomy" id="1454205"/>
    <lineage>
        <taxon>Bacteria</taxon>
        <taxon>Bacillati</taxon>
        <taxon>Cyanobacteriota</taxon>
        <taxon>Cyanophyceae</taxon>
        <taxon>Coleofasciculales</taxon>
        <taxon>Coleofasciculaceae</taxon>
        <taxon>Moorena</taxon>
    </lineage>
</organism>
<accession>A0A1D9G0R1</accession>
<sequence length="70" mass="8273">MFNVKKNQIKTAQNMVDCELSIKTYLINHDYQFILLMQSLMGETPKTALHRFLRLSKIFSEGYPKMITLF</sequence>
<evidence type="ECO:0000313" key="2">
    <source>
        <dbReference type="Proteomes" id="UP000176944"/>
    </source>
</evidence>
<evidence type="ECO:0000313" key="1">
    <source>
        <dbReference type="EMBL" id="AOY81212.1"/>
    </source>
</evidence>
<dbReference type="Proteomes" id="UP000176944">
    <property type="component" value="Chromosome"/>
</dbReference>
<name>A0A1D9G0R1_MOOP1</name>
<gene>
    <name evidence="1" type="ORF">BJP36_16175</name>
</gene>